<name>A0A841FVE1_9ACTN</name>
<feature type="signal peptide" evidence="1">
    <location>
        <begin position="1"/>
        <end position="28"/>
    </location>
</feature>
<organism evidence="2 3">
    <name type="scientific">Phytomonospora endophytica</name>
    <dbReference type="NCBI Taxonomy" id="714109"/>
    <lineage>
        <taxon>Bacteria</taxon>
        <taxon>Bacillati</taxon>
        <taxon>Actinomycetota</taxon>
        <taxon>Actinomycetes</taxon>
        <taxon>Micromonosporales</taxon>
        <taxon>Micromonosporaceae</taxon>
        <taxon>Phytomonospora</taxon>
    </lineage>
</organism>
<accession>A0A841FVE1</accession>
<proteinExistence type="predicted"/>
<reference evidence="2 3" key="1">
    <citation type="submission" date="2020-08" db="EMBL/GenBank/DDBJ databases">
        <title>Genomic Encyclopedia of Type Strains, Phase IV (KMG-IV): sequencing the most valuable type-strain genomes for metagenomic binning, comparative biology and taxonomic classification.</title>
        <authorList>
            <person name="Goeker M."/>
        </authorList>
    </citation>
    <scope>NUCLEOTIDE SEQUENCE [LARGE SCALE GENOMIC DNA]</scope>
    <source>
        <strain evidence="2 3">YIM 65646</strain>
    </source>
</reference>
<keyword evidence="1" id="KW-0732">Signal</keyword>
<dbReference type="AlphaFoldDB" id="A0A841FVE1"/>
<keyword evidence="3" id="KW-1185">Reference proteome</keyword>
<sequence length="295" mass="31862">MKATRLLAVITVFAATAALTGCTSGAKADGPSADQIQAGREVYTRLRTLIEGTPRDSLRGNAVANYLMWNATAECMRERGWDYQIAPYVVGGRLTRPGPPGDITAWADITDDFGIAEMAALAASEGFIADGEFHPTGMENLSGEDEQRWIDDMNETCMSAGTGPMFESYPPDVLQGVGMEFTALLVKVAATPTAQALQNQWVDCLADQGFDAHTKHDGYDGPELWPGFRQATEGRENKGALADAKCRRPLHEHVLADGAADLAAFETTHQDQLADAAEAWRDLRAESDRVLAANR</sequence>
<dbReference type="Proteomes" id="UP000548476">
    <property type="component" value="Unassembled WGS sequence"/>
</dbReference>
<evidence type="ECO:0000313" key="3">
    <source>
        <dbReference type="Proteomes" id="UP000548476"/>
    </source>
</evidence>
<dbReference type="RefSeq" id="WP_184790511.1">
    <property type="nucleotide sequence ID" value="NZ_BONT01000054.1"/>
</dbReference>
<gene>
    <name evidence="2" type="ORF">HNR73_005576</name>
</gene>
<protein>
    <submittedName>
        <fullName evidence="2">Uncharacterized protein</fullName>
    </submittedName>
</protein>
<dbReference type="EMBL" id="JACHGT010000013">
    <property type="protein sequence ID" value="MBB6037698.1"/>
    <property type="molecule type" value="Genomic_DNA"/>
</dbReference>
<feature type="chain" id="PRO_5033059256" evidence="1">
    <location>
        <begin position="29"/>
        <end position="295"/>
    </location>
</feature>
<dbReference type="PROSITE" id="PS51257">
    <property type="entry name" value="PROKAR_LIPOPROTEIN"/>
    <property type="match status" value="1"/>
</dbReference>
<evidence type="ECO:0000313" key="2">
    <source>
        <dbReference type="EMBL" id="MBB6037698.1"/>
    </source>
</evidence>
<evidence type="ECO:0000256" key="1">
    <source>
        <dbReference type="SAM" id="SignalP"/>
    </source>
</evidence>
<comment type="caution">
    <text evidence="2">The sequence shown here is derived from an EMBL/GenBank/DDBJ whole genome shotgun (WGS) entry which is preliminary data.</text>
</comment>